<dbReference type="HAMAP" id="MF_00582">
    <property type="entry name" value="UPF0215"/>
    <property type="match status" value="1"/>
</dbReference>
<dbReference type="AlphaFoldDB" id="A0A7G9YT83"/>
<evidence type="ECO:0000256" key="1">
    <source>
        <dbReference type="HAMAP-Rule" id="MF_00582"/>
    </source>
</evidence>
<dbReference type="InterPro" id="IPR002802">
    <property type="entry name" value="Endo_dU"/>
</dbReference>
<evidence type="ECO:0000313" key="2">
    <source>
        <dbReference type="EMBL" id="QNO51217.1"/>
    </source>
</evidence>
<name>A0A7G9YT83_9EURY</name>
<organism evidence="2">
    <name type="scientific">Candidatus Methanophagaceae archaeon ANME-1 ERB6</name>
    <dbReference type="NCBI Taxonomy" id="2759912"/>
    <lineage>
        <taxon>Archaea</taxon>
        <taxon>Methanobacteriati</taxon>
        <taxon>Methanobacteriota</taxon>
        <taxon>Stenosarchaea group</taxon>
        <taxon>Methanomicrobia</taxon>
        <taxon>Candidatus Methanophagales</taxon>
        <taxon>Candidatus Methanophagaceae</taxon>
    </lineage>
</organism>
<dbReference type="PANTHER" id="PTHR39518:SF2">
    <property type="entry name" value="UPF0215 PROTEIN MJ1150"/>
    <property type="match status" value="1"/>
</dbReference>
<dbReference type="EMBL" id="MT631463">
    <property type="protein sequence ID" value="QNO51217.1"/>
    <property type="molecule type" value="Genomic_DNA"/>
</dbReference>
<comment type="similarity">
    <text evidence="1">Belongs to the UPF0215 family.</text>
</comment>
<sequence>MALHINKRGIRVLGIAESFKQGDKKSVLAGVVMRLDLVIDGFSFGEVTVGGMDATEGILHVFESLQRADINLMMLNGCVISWFNIIDIKQVYEQTGVPLICVTYEESRGLEEHIARHFEADERDLRIEAYKRLGNRVPVRLHDKYDVLIRFLGMEKDEAAAVLKKFTTYGNGKVPEPLRVAKIAARAAFSRLVKRQTYNLWKRKD</sequence>
<dbReference type="PIRSF" id="PIRSF006380">
    <property type="entry name" value="UCP006380"/>
    <property type="match status" value="1"/>
</dbReference>
<protein>
    <recommendedName>
        <fullName evidence="1">UPF0215 protein BAILMKME_00014</fullName>
    </recommendedName>
</protein>
<reference evidence="2" key="1">
    <citation type="submission" date="2020-06" db="EMBL/GenBank/DDBJ databases">
        <title>Unique genomic features of the anaerobic methanotrophic archaea.</title>
        <authorList>
            <person name="Chadwick G.L."/>
            <person name="Skennerton C.T."/>
            <person name="Laso-Perez R."/>
            <person name="Leu A.O."/>
            <person name="Speth D.R."/>
            <person name="Yu H."/>
            <person name="Morgan-Lang C."/>
            <person name="Hatzenpichler R."/>
            <person name="Goudeau D."/>
            <person name="Malmstrom R."/>
            <person name="Brazelton W.J."/>
            <person name="Woyke T."/>
            <person name="Hallam S.J."/>
            <person name="Tyson G.W."/>
            <person name="Wegener G."/>
            <person name="Boetius A."/>
            <person name="Orphan V."/>
        </authorList>
    </citation>
    <scope>NUCLEOTIDE SEQUENCE</scope>
</reference>
<gene>
    <name evidence="2" type="ORF">BAILMKME_00014</name>
</gene>
<dbReference type="Pfam" id="PF01949">
    <property type="entry name" value="Endo_dU"/>
    <property type="match status" value="1"/>
</dbReference>
<proteinExistence type="inferred from homology"/>
<accession>A0A7G9YT83</accession>
<dbReference type="PANTHER" id="PTHR39518">
    <property type="entry name" value="UPF0215 PROTEIN MJ1150"/>
    <property type="match status" value="1"/>
</dbReference>
<dbReference type="Gene3D" id="3.30.2170.10">
    <property type="entry name" value="archaeoglobus fulgidus dsm 4304 superfamily"/>
    <property type="match status" value="1"/>
</dbReference>